<proteinExistence type="predicted"/>
<feature type="chain" id="PRO_5019333929" description="Adhesin domain-containing protein" evidence="1">
    <location>
        <begin position="21"/>
        <end position="342"/>
    </location>
</feature>
<accession>A0A443YNT6</accession>
<organism evidence="2 3">
    <name type="scientific">Pedobacter chitinilyticus</name>
    <dbReference type="NCBI Taxonomy" id="2233776"/>
    <lineage>
        <taxon>Bacteria</taxon>
        <taxon>Pseudomonadati</taxon>
        <taxon>Bacteroidota</taxon>
        <taxon>Sphingobacteriia</taxon>
        <taxon>Sphingobacteriales</taxon>
        <taxon>Sphingobacteriaceae</taxon>
        <taxon>Pedobacter</taxon>
    </lineage>
</organism>
<dbReference type="RefSeq" id="WP_113648199.1">
    <property type="nucleotide sequence ID" value="NZ_QMHN01000005.1"/>
</dbReference>
<comment type="caution">
    <text evidence="2">The sequence shown here is derived from an EMBL/GenBank/DDBJ whole genome shotgun (WGS) entry which is preliminary data.</text>
</comment>
<evidence type="ECO:0000313" key="2">
    <source>
        <dbReference type="EMBL" id="RWU05433.1"/>
    </source>
</evidence>
<dbReference type="OrthoDB" id="1114934at2"/>
<name>A0A443YNT6_9SPHI</name>
<evidence type="ECO:0000256" key="1">
    <source>
        <dbReference type="SAM" id="SignalP"/>
    </source>
</evidence>
<dbReference type="AlphaFoldDB" id="A0A443YNT6"/>
<sequence length="342" mass="36264">MKKIIIVALVLLVAAGQAFAQKEYKLAKSSGKLVINNIINLSVEGYDGKEIIITSKGKQEAVDPRAEGLTVLGNSGFDNTGIGLSISQKDQVAEIMAVDRSNSLKVAIKLPYGVDLSIKTAGFGDGTNEPITLSNLKSEIDASTQYENIKLSNITGPVSVKTLHGNIESSLSPSFKGPISLVSVYGFVDVKVPENAKADMSISTVYETLYAAKDLKFEITETTQNKENNTLRTITYNTKGDGQDVQVYALTGAQATAAPKAKTTTTESSSNIAVGQGVTTSDRTEAGKKRATTIVNGDFTYTYSGNALFSNSSRGTAISGKLNGGGEKIVLKSTHGKIYLRK</sequence>
<feature type="signal peptide" evidence="1">
    <location>
        <begin position="1"/>
        <end position="20"/>
    </location>
</feature>
<reference evidence="2 3" key="1">
    <citation type="submission" date="2018-06" db="EMBL/GenBank/DDBJ databases">
        <title>Pedobacter endophyticus sp. nov., an endophytic bacterium isolated from a leaf of Triticum aestivum.</title>
        <authorList>
            <person name="Zhang L."/>
        </authorList>
    </citation>
    <scope>NUCLEOTIDE SEQUENCE [LARGE SCALE GENOMIC DNA]</scope>
    <source>
        <strain evidence="2 3">CM134L-2</strain>
    </source>
</reference>
<gene>
    <name evidence="2" type="ORF">DPV69_14865</name>
</gene>
<protein>
    <recommendedName>
        <fullName evidence="4">Adhesin domain-containing protein</fullName>
    </recommendedName>
</protein>
<evidence type="ECO:0008006" key="4">
    <source>
        <dbReference type="Google" id="ProtNLM"/>
    </source>
</evidence>
<keyword evidence="3" id="KW-1185">Reference proteome</keyword>
<evidence type="ECO:0000313" key="3">
    <source>
        <dbReference type="Proteomes" id="UP000284120"/>
    </source>
</evidence>
<dbReference type="EMBL" id="SAYW01000005">
    <property type="protein sequence ID" value="RWU05433.1"/>
    <property type="molecule type" value="Genomic_DNA"/>
</dbReference>
<keyword evidence="1" id="KW-0732">Signal</keyword>
<dbReference type="Proteomes" id="UP000284120">
    <property type="component" value="Unassembled WGS sequence"/>
</dbReference>